<dbReference type="Proteomes" id="UP000593765">
    <property type="component" value="Chromosome"/>
</dbReference>
<dbReference type="InterPro" id="IPR000771">
    <property type="entry name" value="FBA_II"/>
</dbReference>
<evidence type="ECO:0000256" key="1">
    <source>
        <dbReference type="ARBA" id="ARBA00000441"/>
    </source>
</evidence>
<feature type="binding site" evidence="13">
    <location>
        <position position="105"/>
    </location>
    <ligand>
        <name>Zn(2+)</name>
        <dbReference type="ChEBI" id="CHEBI:29105"/>
        <label>2</label>
    </ligand>
</feature>
<feature type="binding site" evidence="12">
    <location>
        <position position="189"/>
    </location>
    <ligand>
        <name>dihydroxyacetone phosphate</name>
        <dbReference type="ChEBI" id="CHEBI:57642"/>
    </ligand>
</feature>
<dbReference type="InterPro" id="IPR013785">
    <property type="entry name" value="Aldolase_TIM"/>
</dbReference>
<keyword evidence="15" id="KW-1185">Reference proteome</keyword>
<evidence type="ECO:0000256" key="10">
    <source>
        <dbReference type="ARBA" id="ARBA00031804"/>
    </source>
</evidence>
<dbReference type="SUPFAM" id="SSF51569">
    <property type="entry name" value="Aldolase"/>
    <property type="match status" value="1"/>
</dbReference>
<dbReference type="GO" id="GO:0004332">
    <property type="term" value="F:fructose-bisphosphate aldolase activity"/>
    <property type="evidence" value="ECO:0007669"/>
    <property type="project" value="UniProtKB-EC"/>
</dbReference>
<keyword evidence="7 13" id="KW-0862">Zinc</keyword>
<dbReference type="NCBIfam" id="TIGR00167">
    <property type="entry name" value="cbbA"/>
    <property type="match status" value="1"/>
</dbReference>
<evidence type="ECO:0000256" key="13">
    <source>
        <dbReference type="PIRSR" id="PIRSR001359-3"/>
    </source>
</evidence>
<dbReference type="EC" id="4.1.2.13" evidence="5"/>
<comment type="pathway">
    <text evidence="3">Carbohydrate degradation; glycolysis; D-glyceraldehyde 3-phosphate and glycerone phosphate from D-glucose: step 4/4.</text>
</comment>
<evidence type="ECO:0000256" key="8">
    <source>
        <dbReference type="ARBA" id="ARBA00023152"/>
    </source>
</evidence>
<evidence type="ECO:0000256" key="5">
    <source>
        <dbReference type="ARBA" id="ARBA00013068"/>
    </source>
</evidence>
<evidence type="ECO:0000313" key="15">
    <source>
        <dbReference type="Proteomes" id="UP000593765"/>
    </source>
</evidence>
<dbReference type="PROSITE" id="PS00806">
    <property type="entry name" value="ALDOLASE_CLASS_II_2"/>
    <property type="match status" value="1"/>
</dbReference>
<dbReference type="GO" id="GO:0008270">
    <property type="term" value="F:zinc ion binding"/>
    <property type="evidence" value="ECO:0007669"/>
    <property type="project" value="InterPro"/>
</dbReference>
<evidence type="ECO:0000256" key="3">
    <source>
        <dbReference type="ARBA" id="ARBA00004714"/>
    </source>
</evidence>
<feature type="binding site" evidence="13">
    <location>
        <position position="219"/>
    </location>
    <ligand>
        <name>Zn(2+)</name>
        <dbReference type="ChEBI" id="CHEBI:29105"/>
        <label>1</label>
        <note>catalytic</note>
    </ligand>
</feature>
<dbReference type="EMBL" id="CP063458">
    <property type="protein sequence ID" value="QOV89668.1"/>
    <property type="molecule type" value="Genomic_DNA"/>
</dbReference>
<keyword evidence="6 13" id="KW-0479">Metal-binding</keyword>
<name>A0A7M2WVW0_9BACT</name>
<feature type="binding site" evidence="13">
    <location>
        <position position="135"/>
    </location>
    <ligand>
        <name>Zn(2+)</name>
        <dbReference type="ChEBI" id="CHEBI:29105"/>
        <label>2</label>
    </ligand>
</feature>
<evidence type="ECO:0000256" key="11">
    <source>
        <dbReference type="PIRSR" id="PIRSR001359-1"/>
    </source>
</evidence>
<comment type="function">
    <text evidence="2">Catalyzes the aldol condensation of dihydroxyacetone phosphate (DHAP or glycerone-phosphate) with glyceraldehyde 3-phosphate (G3P) to form fructose 1,6-bisphosphate (FBP) in gluconeogenesis and the reverse reaction in glycolysis.</text>
</comment>
<evidence type="ECO:0000256" key="2">
    <source>
        <dbReference type="ARBA" id="ARBA00002181"/>
    </source>
</evidence>
<comment type="cofactor">
    <cofactor evidence="13">
        <name>Zn(2+)</name>
        <dbReference type="ChEBI" id="CHEBI:29105"/>
    </cofactor>
    <text evidence="13">Binds 2 Zn(2+) ions per subunit. One is catalytic and the other provides a structural contribution.</text>
</comment>
<evidence type="ECO:0000256" key="9">
    <source>
        <dbReference type="ARBA" id="ARBA00023239"/>
    </source>
</evidence>
<feature type="binding site" evidence="12">
    <location>
        <begin position="263"/>
        <end position="266"/>
    </location>
    <ligand>
        <name>dihydroxyacetone phosphate</name>
        <dbReference type="ChEBI" id="CHEBI:57642"/>
    </ligand>
</feature>
<dbReference type="PANTHER" id="PTHR30304">
    <property type="entry name" value="D-TAGATOSE-1,6-BISPHOSPHATE ALDOLASE"/>
    <property type="match status" value="1"/>
</dbReference>
<dbReference type="RefSeq" id="WP_206292720.1">
    <property type="nucleotide sequence ID" value="NZ_CP063458.1"/>
</dbReference>
<dbReference type="KEGG" id="hbs:IPV69_26350"/>
<feature type="active site" description="Proton donor" evidence="11">
    <location>
        <position position="83"/>
    </location>
</feature>
<keyword evidence="8" id="KW-0324">Glycolysis</keyword>
<dbReference type="InterPro" id="IPR050246">
    <property type="entry name" value="Class_II_FBP_aldolase"/>
</dbReference>
<dbReference type="FunFam" id="3.20.20.70:FF:000111">
    <property type="entry name" value="Fructose-1,6-bisphosphate aldolase"/>
    <property type="match status" value="1"/>
</dbReference>
<evidence type="ECO:0000256" key="7">
    <source>
        <dbReference type="ARBA" id="ARBA00022833"/>
    </source>
</evidence>
<dbReference type="Pfam" id="PF01116">
    <property type="entry name" value="F_bP_aldolase"/>
    <property type="match status" value="1"/>
</dbReference>
<organism evidence="14 15">
    <name type="scientific">Humisphaera borealis</name>
    <dbReference type="NCBI Taxonomy" id="2807512"/>
    <lineage>
        <taxon>Bacteria</taxon>
        <taxon>Pseudomonadati</taxon>
        <taxon>Planctomycetota</taxon>
        <taxon>Phycisphaerae</taxon>
        <taxon>Tepidisphaerales</taxon>
        <taxon>Tepidisphaeraceae</taxon>
        <taxon>Humisphaera</taxon>
    </lineage>
</organism>
<dbReference type="PIRSF" id="PIRSF001359">
    <property type="entry name" value="F_bP_aldolase_II"/>
    <property type="match status" value="1"/>
</dbReference>
<dbReference type="Gene3D" id="3.20.20.70">
    <property type="entry name" value="Aldolase class I"/>
    <property type="match status" value="1"/>
</dbReference>
<sequence length="341" mass="37163">MPLMTTKPMFDLAYDGGFAVGAFNVNNMELAQSIIDACVKESSPCILQISKGARKYANIRYLKAIIDAGVAENPGLPIAVHCDHGDTVELIDTCINDGYTSVMIDGSHYDFDKNIKLTAEAVKHAHAAGVVVEAELGMLGGIEEDVVGMDAHEYEKNVEKFLTDPNDAKKFWDATKCDSLAVAIGTSHGAFKFKHEAKLAFDRIEQIMKTCPGLPLVMHGSSSVPQEFIDLVNKYGGAMPNAKGVPEDQIAMAVQKYGVCKVNIDTDLRLAMTAKIREVFATKAAEFDPRNYLGPAREAITKMVQRKLHVLNSAGKAEAIIKHWEKQGKPLPGYYSKVKAA</sequence>
<dbReference type="AlphaFoldDB" id="A0A7M2WVW0"/>
<evidence type="ECO:0000313" key="14">
    <source>
        <dbReference type="EMBL" id="QOV89668.1"/>
    </source>
</evidence>
<accession>A0A7M2WVW0</accession>
<reference evidence="14 15" key="1">
    <citation type="submission" date="2020-10" db="EMBL/GenBank/DDBJ databases">
        <title>Wide distribution of Phycisphaera-like planctomycetes from WD2101 soil group in peatlands and genome analysis of the first cultivated representative.</title>
        <authorList>
            <person name="Dedysh S.N."/>
            <person name="Beletsky A.V."/>
            <person name="Ivanova A."/>
            <person name="Kulichevskaya I.S."/>
            <person name="Suzina N.E."/>
            <person name="Philippov D.A."/>
            <person name="Rakitin A.L."/>
            <person name="Mardanov A.V."/>
            <person name="Ravin N.V."/>
        </authorList>
    </citation>
    <scope>NUCLEOTIDE SEQUENCE [LARGE SCALE GENOMIC DNA]</scope>
    <source>
        <strain evidence="14 15">M1803</strain>
    </source>
</reference>
<evidence type="ECO:0000256" key="4">
    <source>
        <dbReference type="ARBA" id="ARBA00005812"/>
    </source>
</evidence>
<comment type="similarity">
    <text evidence="4">Belongs to the class II fructose-bisphosphate aldolase family.</text>
</comment>
<feature type="binding site" evidence="13">
    <location>
        <position position="84"/>
    </location>
    <ligand>
        <name>Zn(2+)</name>
        <dbReference type="ChEBI" id="CHEBI:29105"/>
        <label>1</label>
        <note>catalytic</note>
    </ligand>
</feature>
<comment type="catalytic activity">
    <reaction evidence="1">
        <text>beta-D-fructose 1,6-bisphosphate = D-glyceraldehyde 3-phosphate + dihydroxyacetone phosphate</text>
        <dbReference type="Rhea" id="RHEA:14729"/>
        <dbReference type="ChEBI" id="CHEBI:32966"/>
        <dbReference type="ChEBI" id="CHEBI:57642"/>
        <dbReference type="ChEBI" id="CHEBI:59776"/>
        <dbReference type="EC" id="4.1.2.13"/>
    </reaction>
</comment>
<dbReference type="GO" id="GO:0006096">
    <property type="term" value="P:glycolytic process"/>
    <property type="evidence" value="ECO:0007669"/>
    <property type="project" value="UniProtKB-KW"/>
</dbReference>
<gene>
    <name evidence="14" type="ORF">IPV69_26350</name>
</gene>
<protein>
    <recommendedName>
        <fullName evidence="5">fructose-bisphosphate aldolase</fullName>
        <ecNumber evidence="5">4.1.2.13</ecNumber>
    </recommendedName>
    <alternativeName>
        <fullName evidence="10">Fructose-1,6-bisphosphate aldolase</fullName>
    </alternativeName>
</protein>
<proteinExistence type="inferred from homology"/>
<feature type="binding site" evidence="12">
    <location>
        <begin position="220"/>
        <end position="222"/>
    </location>
    <ligand>
        <name>dihydroxyacetone phosphate</name>
        <dbReference type="ChEBI" id="CHEBI:57642"/>
    </ligand>
</feature>
<dbReference type="PANTHER" id="PTHR30304:SF0">
    <property type="entry name" value="D-TAGATOSE-1,6-BISPHOSPHATE ALDOLASE SUBUNIT GATY-RELATED"/>
    <property type="match status" value="1"/>
</dbReference>
<keyword evidence="9" id="KW-0456">Lyase</keyword>
<dbReference type="CDD" id="cd00947">
    <property type="entry name" value="TBP_aldolase_IIB"/>
    <property type="match status" value="1"/>
</dbReference>
<evidence type="ECO:0000256" key="12">
    <source>
        <dbReference type="PIRSR" id="PIRSR001359-2"/>
    </source>
</evidence>
<evidence type="ECO:0000256" key="6">
    <source>
        <dbReference type="ARBA" id="ARBA00022723"/>
    </source>
</evidence>
<feature type="binding site" evidence="13">
    <location>
        <position position="188"/>
    </location>
    <ligand>
        <name>Zn(2+)</name>
        <dbReference type="ChEBI" id="CHEBI:29105"/>
        <label>1</label>
        <note>catalytic</note>
    </ligand>
</feature>